<evidence type="ECO:0000256" key="1">
    <source>
        <dbReference type="SAM" id="MobiDB-lite"/>
    </source>
</evidence>
<evidence type="ECO:0000313" key="3">
    <source>
        <dbReference type="Proteomes" id="UP000747399"/>
    </source>
</evidence>
<feature type="compositionally biased region" description="Low complexity" evidence="1">
    <location>
        <begin position="314"/>
        <end position="323"/>
    </location>
</feature>
<feature type="region of interest" description="Disordered" evidence="1">
    <location>
        <begin position="39"/>
        <end position="72"/>
    </location>
</feature>
<proteinExistence type="predicted"/>
<dbReference type="AlphaFoldDB" id="A0A8J4ARY8"/>
<keyword evidence="3" id="KW-1185">Reference proteome</keyword>
<dbReference type="EMBL" id="BNCO01000003">
    <property type="protein sequence ID" value="GIL46261.1"/>
    <property type="molecule type" value="Genomic_DNA"/>
</dbReference>
<gene>
    <name evidence="2" type="ORF">Vafri_3283</name>
</gene>
<protein>
    <submittedName>
        <fullName evidence="2">Uncharacterized protein</fullName>
    </submittedName>
</protein>
<feature type="region of interest" description="Disordered" evidence="1">
    <location>
        <begin position="290"/>
        <end position="355"/>
    </location>
</feature>
<dbReference type="Proteomes" id="UP000747399">
    <property type="component" value="Unassembled WGS sequence"/>
</dbReference>
<accession>A0A8J4ARY8</accession>
<evidence type="ECO:0000313" key="2">
    <source>
        <dbReference type="EMBL" id="GIL46261.1"/>
    </source>
</evidence>
<comment type="caution">
    <text evidence="2">The sequence shown here is derived from an EMBL/GenBank/DDBJ whole genome shotgun (WGS) entry which is preliminary data.</text>
</comment>
<sequence>MLCTNLSYNVYNKYIPYRWQPKLLVGGIFASTRTDAAASTNKVEHKANNPRGKSKLGSYDRPFLEGQQTRPGRPSVASLRQFETLWLRYRKEVQLGKQAATSVLNDVAKGRLPCDADLLRNRARTLLLLDPMLPRLRLRQLLASTPRTLLAHDPKLLLDRVQRFSALLPLHDTTHVLMTVMSHLDRDPLITAANLLALDDVFCRAFGGAHVPPSVFAHLLRVRGATVLPPPQSSTSAFPSALPPMPTAALNNVNYAPPSAQHATQGGRDMAFRSLSLDLLGASKWRADARGLRGTTTGEELEATARPQTEATSHQVHVQQQHQPKQHTKRNSHMLQDQKDSKQQKEQEQLPQGARRPRELLLVQRRHINSLELLHRLEDLVSFFGRETAYVAVQRHPALLDRDPWDLGTRAVQLLAAIDPGYSGLPVASPGGTSAGSARPLARLLEDAPETLDLELGEVRRRLQELSAALSWGAEQVAQLVLHDPLVLLRNPSSCRENFIRLRLYALRRPSSWGMELGTCLGVNNPTAAAAVTTTGAAAWKGSARRQHGEAAAATTAAAAAAITDPVGDGSKNGNIQRVSAHMNNVTKELDAELLSLVARILTVDEELIDRFEYLVLTGQRSGASIRELLYESHLKFVQQCPRYSRWWAEGAARQRGEGDGAFGLGSGLEDVGLEEGLEEGTDEMVVNRRNEREVGIKRAWVGSIEDDLEDDWFEEEDSIERVLDSDWDDGLI</sequence>
<reference evidence="2" key="1">
    <citation type="journal article" date="2021" name="Proc. Natl. Acad. Sci. U.S.A.">
        <title>Three genomes in the algal genus Volvox reveal the fate of a haploid sex-determining region after a transition to homothallism.</title>
        <authorList>
            <person name="Yamamoto K."/>
            <person name="Hamaji T."/>
            <person name="Kawai-Toyooka H."/>
            <person name="Matsuzaki R."/>
            <person name="Takahashi F."/>
            <person name="Nishimura Y."/>
            <person name="Kawachi M."/>
            <person name="Noguchi H."/>
            <person name="Minakuchi Y."/>
            <person name="Umen J.G."/>
            <person name="Toyoda A."/>
            <person name="Nozaki H."/>
        </authorList>
    </citation>
    <scope>NUCLEOTIDE SEQUENCE</scope>
    <source>
        <strain evidence="2">NIES-3780</strain>
    </source>
</reference>
<organism evidence="2 3">
    <name type="scientific">Volvox africanus</name>
    <dbReference type="NCBI Taxonomy" id="51714"/>
    <lineage>
        <taxon>Eukaryota</taxon>
        <taxon>Viridiplantae</taxon>
        <taxon>Chlorophyta</taxon>
        <taxon>core chlorophytes</taxon>
        <taxon>Chlorophyceae</taxon>
        <taxon>CS clade</taxon>
        <taxon>Chlamydomonadales</taxon>
        <taxon>Volvocaceae</taxon>
        <taxon>Volvox</taxon>
    </lineage>
</organism>
<feature type="compositionally biased region" description="Basic and acidic residues" evidence="1">
    <location>
        <begin position="336"/>
        <end position="348"/>
    </location>
</feature>
<name>A0A8J4ARY8_9CHLO</name>